<protein>
    <submittedName>
        <fullName evidence="2">Uncharacterized protein</fullName>
    </submittedName>
</protein>
<dbReference type="Proteomes" id="UP000283530">
    <property type="component" value="Unassembled WGS sequence"/>
</dbReference>
<sequence>MAETTTTNKRPRVDSDGPTESPEAKRIRESLIDILDDESGDRDDATQDLAFFMKSFEEEIGLSPSNSVPTPTLAAPDSAESQPELGFLLEASDDELGLPPTSSGVEDEKEGVIDTLRGVSEAIGFDPIWGFGDEIMGSGFGFCVEEEEPVILGGLFDYSDAVSEYSWRTESLPAL</sequence>
<dbReference type="PANTHER" id="PTHR34539:SF19">
    <property type="entry name" value="T6J4.11 PROTEIN"/>
    <property type="match status" value="1"/>
</dbReference>
<feature type="region of interest" description="Disordered" evidence="1">
    <location>
        <begin position="60"/>
        <end position="109"/>
    </location>
</feature>
<evidence type="ECO:0000256" key="1">
    <source>
        <dbReference type="SAM" id="MobiDB-lite"/>
    </source>
</evidence>
<dbReference type="PANTHER" id="PTHR34539">
    <property type="entry name" value="T6J4.11 PROTEIN"/>
    <property type="match status" value="1"/>
</dbReference>
<keyword evidence="3" id="KW-1185">Reference proteome</keyword>
<organism evidence="2 3">
    <name type="scientific">Cinnamomum micranthum f. kanehirae</name>
    <dbReference type="NCBI Taxonomy" id="337451"/>
    <lineage>
        <taxon>Eukaryota</taxon>
        <taxon>Viridiplantae</taxon>
        <taxon>Streptophyta</taxon>
        <taxon>Embryophyta</taxon>
        <taxon>Tracheophyta</taxon>
        <taxon>Spermatophyta</taxon>
        <taxon>Magnoliopsida</taxon>
        <taxon>Magnoliidae</taxon>
        <taxon>Laurales</taxon>
        <taxon>Lauraceae</taxon>
        <taxon>Cinnamomum</taxon>
    </lineage>
</organism>
<feature type="region of interest" description="Disordered" evidence="1">
    <location>
        <begin position="1"/>
        <end position="46"/>
    </location>
</feature>
<dbReference type="AlphaFoldDB" id="A0A443P453"/>
<name>A0A443P453_9MAGN</name>
<dbReference type="OrthoDB" id="781489at2759"/>
<dbReference type="STRING" id="337451.A0A443P453"/>
<gene>
    <name evidence="2" type="ORF">CKAN_01441700</name>
</gene>
<feature type="compositionally biased region" description="Basic and acidic residues" evidence="1">
    <location>
        <begin position="22"/>
        <end position="31"/>
    </location>
</feature>
<accession>A0A443P453</accession>
<dbReference type="EMBL" id="QPKB01000005">
    <property type="protein sequence ID" value="RWR85546.1"/>
    <property type="molecule type" value="Genomic_DNA"/>
</dbReference>
<reference evidence="2 3" key="1">
    <citation type="journal article" date="2019" name="Nat. Plants">
        <title>Stout camphor tree genome fills gaps in understanding of flowering plant genome evolution.</title>
        <authorList>
            <person name="Chaw S.M."/>
            <person name="Liu Y.C."/>
            <person name="Wu Y.W."/>
            <person name="Wang H.Y."/>
            <person name="Lin C.I."/>
            <person name="Wu C.S."/>
            <person name="Ke H.M."/>
            <person name="Chang L.Y."/>
            <person name="Hsu C.Y."/>
            <person name="Yang H.T."/>
            <person name="Sudianto E."/>
            <person name="Hsu M.H."/>
            <person name="Wu K.P."/>
            <person name="Wang L.N."/>
            <person name="Leebens-Mack J.H."/>
            <person name="Tsai I.J."/>
        </authorList>
    </citation>
    <scope>NUCLEOTIDE SEQUENCE [LARGE SCALE GENOMIC DNA]</scope>
    <source>
        <strain evidence="3">cv. Chaw 1501</strain>
        <tissue evidence="2">Young leaves</tissue>
    </source>
</reference>
<evidence type="ECO:0000313" key="2">
    <source>
        <dbReference type="EMBL" id="RWR85546.1"/>
    </source>
</evidence>
<proteinExistence type="predicted"/>
<evidence type="ECO:0000313" key="3">
    <source>
        <dbReference type="Proteomes" id="UP000283530"/>
    </source>
</evidence>
<comment type="caution">
    <text evidence="2">The sequence shown here is derived from an EMBL/GenBank/DDBJ whole genome shotgun (WGS) entry which is preliminary data.</text>
</comment>